<reference evidence="1" key="1">
    <citation type="submission" date="2020-06" db="EMBL/GenBank/DDBJ databases">
        <title>WGS assembly of Ceratodon purpureus strain R40.</title>
        <authorList>
            <person name="Carey S.B."/>
            <person name="Jenkins J."/>
            <person name="Shu S."/>
            <person name="Lovell J.T."/>
            <person name="Sreedasyam A."/>
            <person name="Maumus F."/>
            <person name="Tiley G.P."/>
            <person name="Fernandez-Pozo N."/>
            <person name="Barry K."/>
            <person name="Chen C."/>
            <person name="Wang M."/>
            <person name="Lipzen A."/>
            <person name="Daum C."/>
            <person name="Saski C.A."/>
            <person name="Payton A.C."/>
            <person name="Mcbreen J.C."/>
            <person name="Conrad R.E."/>
            <person name="Kollar L.M."/>
            <person name="Olsson S."/>
            <person name="Huttunen S."/>
            <person name="Landis J.B."/>
            <person name="Wickett N.J."/>
            <person name="Johnson M.G."/>
            <person name="Rensing S.A."/>
            <person name="Grimwood J."/>
            <person name="Schmutz J."/>
            <person name="Mcdaniel S.F."/>
        </authorList>
    </citation>
    <scope>NUCLEOTIDE SEQUENCE</scope>
    <source>
        <strain evidence="1">R40</strain>
    </source>
</reference>
<evidence type="ECO:0000313" key="2">
    <source>
        <dbReference type="Proteomes" id="UP000822688"/>
    </source>
</evidence>
<protein>
    <submittedName>
        <fullName evidence="1">Uncharacterized protein</fullName>
    </submittedName>
</protein>
<keyword evidence="2" id="KW-1185">Reference proteome</keyword>
<accession>A0A8T0HWI8</accession>
<sequence>MDLNWNRVREVEKFIQSFEVEEEEGIGHVDRIVAQTENGLDLLSGSVEILPVEVLTVKGKVPGKKPKFVPGNSLKRYFCSSRNVENGGSLWMPKNTTATSTEALISASSVPSSSCSNPTISVASSSRSNPAVKLVSVSPQSNVAVKLVCPGGLPNLAPLPKELEEVIDLDVEDEHVRKKKQCYENHCKFQDSWVAKTPWAEMMVGTDGEYHSVKGIICLVVTDWVKLLAPKLDTILKHAGRRKAKKDLPHLGVKEGEFYVSENCKHAANTRLYRTRSKDSVELLVVKGMRGERARKKIQFAVIFHLLSQGRPMLEYEASHSLFKYLLVPGLPKLHWSDNSGWEMADAMLKQVLKQNRVDMQSSNFLSMSCDEVTTIDNQSWISIHVYYMCEWR</sequence>
<proteinExistence type="predicted"/>
<organism evidence="1 2">
    <name type="scientific">Ceratodon purpureus</name>
    <name type="common">Fire moss</name>
    <name type="synonym">Dicranum purpureum</name>
    <dbReference type="NCBI Taxonomy" id="3225"/>
    <lineage>
        <taxon>Eukaryota</taxon>
        <taxon>Viridiplantae</taxon>
        <taxon>Streptophyta</taxon>
        <taxon>Embryophyta</taxon>
        <taxon>Bryophyta</taxon>
        <taxon>Bryophytina</taxon>
        <taxon>Bryopsida</taxon>
        <taxon>Dicranidae</taxon>
        <taxon>Pseudoditrichales</taxon>
        <taxon>Ditrichaceae</taxon>
        <taxon>Ceratodon</taxon>
    </lineage>
</organism>
<comment type="caution">
    <text evidence="1">The sequence shown here is derived from an EMBL/GenBank/DDBJ whole genome shotgun (WGS) entry which is preliminary data.</text>
</comment>
<dbReference type="EMBL" id="CM026426">
    <property type="protein sequence ID" value="KAG0574823.1"/>
    <property type="molecule type" value="Genomic_DNA"/>
</dbReference>
<gene>
    <name evidence="1" type="ORF">KC19_VG294800</name>
</gene>
<dbReference type="AlphaFoldDB" id="A0A8T0HWI8"/>
<dbReference type="Proteomes" id="UP000822688">
    <property type="component" value="Chromosome V"/>
</dbReference>
<evidence type="ECO:0000313" key="1">
    <source>
        <dbReference type="EMBL" id="KAG0574823.1"/>
    </source>
</evidence>
<name>A0A8T0HWI8_CERPU</name>